<dbReference type="RefSeq" id="WP_344843409.1">
    <property type="nucleotide sequence ID" value="NZ_BAABAA010000006.1"/>
</dbReference>
<protein>
    <recommendedName>
        <fullName evidence="3">Transcriptional regulator</fullName>
    </recommendedName>
</protein>
<reference evidence="2" key="1">
    <citation type="journal article" date="2019" name="Int. J. Syst. Evol. Microbiol.">
        <title>The Global Catalogue of Microorganisms (GCM) 10K type strain sequencing project: providing services to taxonomists for standard genome sequencing and annotation.</title>
        <authorList>
            <consortium name="The Broad Institute Genomics Platform"/>
            <consortium name="The Broad Institute Genome Sequencing Center for Infectious Disease"/>
            <person name="Wu L."/>
            <person name="Ma J."/>
        </authorList>
    </citation>
    <scope>NUCLEOTIDE SEQUENCE [LARGE SCALE GENOMIC DNA]</scope>
    <source>
        <strain evidence="2">JCM 16928</strain>
    </source>
</reference>
<evidence type="ECO:0000313" key="1">
    <source>
        <dbReference type="EMBL" id="GAA3570187.1"/>
    </source>
</evidence>
<sequence>MAGLLVLHAVRLKGFGDEVAVAGRFGLEVDVAAEFLLDSQAFGWVAWSEFAGSRGWSLTEAGRAENARQLAAELDQVGGRAAIQQAYSDFLPLNGRLQQACTDWQLRPTASDALAFNDHTDLDWDQRVVDELGALGDSLRKISEQIGAVLERLDGYDDRFAAALSRVRAGDGSWVDRTGADSCHTVWFELHEDLIATLGLTRGTH</sequence>
<name>A0ABP6XQU3_9ACTN</name>
<evidence type="ECO:0008006" key="3">
    <source>
        <dbReference type="Google" id="ProtNLM"/>
    </source>
</evidence>
<dbReference type="Proteomes" id="UP001501222">
    <property type="component" value="Unassembled WGS sequence"/>
</dbReference>
<gene>
    <name evidence="1" type="ORF">GCM10022235_44300</name>
</gene>
<evidence type="ECO:0000313" key="2">
    <source>
        <dbReference type="Proteomes" id="UP001501222"/>
    </source>
</evidence>
<comment type="caution">
    <text evidence="1">The sequence shown here is derived from an EMBL/GenBank/DDBJ whole genome shotgun (WGS) entry which is preliminary data.</text>
</comment>
<keyword evidence="2" id="KW-1185">Reference proteome</keyword>
<accession>A0ABP6XQU3</accession>
<dbReference type="EMBL" id="BAABAA010000006">
    <property type="protein sequence ID" value="GAA3570187.1"/>
    <property type="molecule type" value="Genomic_DNA"/>
</dbReference>
<organism evidence="1 2">
    <name type="scientific">Kribbella ginsengisoli</name>
    <dbReference type="NCBI Taxonomy" id="363865"/>
    <lineage>
        <taxon>Bacteria</taxon>
        <taxon>Bacillati</taxon>
        <taxon>Actinomycetota</taxon>
        <taxon>Actinomycetes</taxon>
        <taxon>Propionibacteriales</taxon>
        <taxon>Kribbellaceae</taxon>
        <taxon>Kribbella</taxon>
    </lineage>
</organism>
<proteinExistence type="predicted"/>